<protein>
    <submittedName>
        <fullName evidence="1">Uncharacterized protein</fullName>
    </submittedName>
</protein>
<proteinExistence type="predicted"/>
<evidence type="ECO:0000313" key="2">
    <source>
        <dbReference type="Proteomes" id="UP000713479"/>
    </source>
</evidence>
<dbReference type="Proteomes" id="UP000713479">
    <property type="component" value="Unassembled WGS sequence"/>
</dbReference>
<evidence type="ECO:0000313" key="1">
    <source>
        <dbReference type="EMBL" id="MBE6510177.1"/>
    </source>
</evidence>
<comment type="caution">
    <text evidence="1">The sequence shown here is derived from an EMBL/GenBank/DDBJ whole genome shotgun (WGS) entry which is preliminary data.</text>
</comment>
<gene>
    <name evidence="1" type="ORF">E7Z74_02755</name>
</gene>
<dbReference type="AlphaFoldDB" id="A0A8T3VHW4"/>
<organism evidence="1 2">
    <name type="scientific">Methanobrevibacter millerae</name>
    <dbReference type="NCBI Taxonomy" id="230361"/>
    <lineage>
        <taxon>Archaea</taxon>
        <taxon>Methanobacteriati</taxon>
        <taxon>Methanobacteriota</taxon>
        <taxon>Methanomada group</taxon>
        <taxon>Methanobacteria</taxon>
        <taxon>Methanobacteriales</taxon>
        <taxon>Methanobacteriaceae</taxon>
        <taxon>Methanobrevibacter</taxon>
    </lineage>
</organism>
<accession>A0A8T3VHW4</accession>
<reference evidence="1" key="1">
    <citation type="submission" date="2019-04" db="EMBL/GenBank/DDBJ databases">
        <title>Evolution of Biomass-Degrading Anaerobic Consortia Revealed by Metagenomics.</title>
        <authorList>
            <person name="Peng X."/>
        </authorList>
    </citation>
    <scope>NUCLEOTIDE SEQUENCE</scope>
    <source>
        <strain evidence="1">SIG13</strain>
    </source>
</reference>
<sequence>MTFNPPDLSEILTNEQTLNSRLTSMQSDLRDILNDNSISYSQNDGVIPLIRKLPVPVPTTIEWNCYASWLTNDGPQSGHDSARGYPVVRDQSGTYIPNVPVTVRRKPISGGSWSNYGTYVSSNDDVYMYPDSNKDGYIYEVYVTANPSVSAQLTMPQYWFNYDDSDYEYNFDRVLDTANPLISNNVRSIDTTYLSYGTNYFYVTADATGEVLLAIPLKNAPTIVGANSNTNVYIGYDVTRGNTPSSDGMFGVGGGMVGNGSRNSMGIFLDASDMDFRTTYLSTFRFDGTDKGYTESGVSKECIVRIPGGSGGAYTWYENSDKSISNYAGYWYASQLGSTYAPCVVVYKSNATAGERIKVTVKYIRATSP</sequence>
<name>A0A8T3VHW4_9EURY</name>
<dbReference type="EMBL" id="SUTF01000003">
    <property type="protein sequence ID" value="MBE6510177.1"/>
    <property type="molecule type" value="Genomic_DNA"/>
</dbReference>